<dbReference type="STRING" id="94128.A0A2A3ER99"/>
<organism evidence="3 4">
    <name type="scientific">Apis cerana cerana</name>
    <name type="common">Oriental honeybee</name>
    <dbReference type="NCBI Taxonomy" id="94128"/>
    <lineage>
        <taxon>Eukaryota</taxon>
        <taxon>Metazoa</taxon>
        <taxon>Ecdysozoa</taxon>
        <taxon>Arthropoda</taxon>
        <taxon>Hexapoda</taxon>
        <taxon>Insecta</taxon>
        <taxon>Pterygota</taxon>
        <taxon>Neoptera</taxon>
        <taxon>Endopterygota</taxon>
        <taxon>Hymenoptera</taxon>
        <taxon>Apocrita</taxon>
        <taxon>Aculeata</taxon>
        <taxon>Apoidea</taxon>
        <taxon>Anthophila</taxon>
        <taxon>Apidae</taxon>
        <taxon>Apis</taxon>
    </lineage>
</organism>
<dbReference type="Proteomes" id="UP000242457">
    <property type="component" value="Unassembled WGS sequence"/>
</dbReference>
<feature type="region of interest" description="Disordered" evidence="1">
    <location>
        <begin position="660"/>
        <end position="682"/>
    </location>
</feature>
<feature type="compositionally biased region" description="Basic and acidic residues" evidence="1">
    <location>
        <begin position="660"/>
        <end position="675"/>
    </location>
</feature>
<feature type="transmembrane region" description="Helical" evidence="2">
    <location>
        <begin position="1251"/>
        <end position="1271"/>
    </location>
</feature>
<evidence type="ECO:0000313" key="3">
    <source>
        <dbReference type="EMBL" id="PBC34295.1"/>
    </source>
</evidence>
<name>A0A2A3ER99_APICC</name>
<dbReference type="Pfam" id="PF09741">
    <property type="entry name" value="DUF2045"/>
    <property type="match status" value="1"/>
</dbReference>
<sequence>MLRSFTLSSSLLRLLPFYCEKLARNFHRKEHYLASSQAQHFSPSKASTSAESISQKVLVKAPSSAYQRTLFSKTMAVNITHPDPDGGALHITWTLAKTGWQTDIASFVRGVYVVRNSATNQQQNSADIISSHENASRNRGVKARGGLGMATLAGSSSSGLARPPTMLEQLLEEINFQRTKELRQMLKDGSYGFENISRCRLRLETLEGKTSTICDVNACVSNVMLLRSQAIFALNSRKVKFHPNSGFVILQGTTYWTDLFVRHFLFQAEHTIDGDDLLFFVRKKHVKTSSRYLPKFETEVDVFRKDSKKLPIGDPDIDWEETVYLNLVVHQFDYTLTLAICTRTSPKELQVLRRHSQKVYASPSRRRMDAKGDLEEMTYPHICFMVDNFDEVFCDILVRDGEMVCVELVASDREGAIQGVIFLGSIRYDALKKVYDARVRKGHAEMAVTKPKGSGAETPTSEPGYCATDSLWDADWDDAEELFLYRHQRRLSDPSANLNNFVRGGWRTKPDTAATKARSENEGLDSMANGLNEIEAGDVRDARNMKLPSDRDEGMKDIAEKLGTSAPTVNIESIRIVRLVAGLQNHRHNHIEVGSEILVPAAPCLTDDNVRQKLDAGAILVHGKEELPLGYEEADNNRKRRPYSTGQINHERINNLENDEEHRRLSDDELVRDNGRSSSSSCATPKNVAVMLSIVFNPILVYIHTFLLRKIPCSANDCVYEDGEITMATGRNFREISVVTSKASTVVVEDVGELGDVMVGCRQRVVRISGMDCGVGQVEEHRTTGVVIVDQFHSLLREDVRRILAVEVPGWLQSSPHVQSPKRVVAEIQCAYQLFSAIAMPIRPPWNTFLSISTLIANATIENRVTYDDLMDKTMSIVRTCTMLHSNDALLLAGEYEDFFQRSLLDDIPVALISEAKSTAFELFTLSKYSFEIYTQFSFLYLVWKLNQFVIVASSQPLLRLLLQKTKDSGWANFTGFHILIDRRTVEHGCANAHNFLWAAWEYDRLSTIFLCIDPVEGLVLYTYNPYSSVAPTAWKDVGHFKGRSEHPWILLKQRYRDGKLCESLMFDKTRDLNGYEIRLNAISFEPHLQIDQSKPGLQKFTGDNSEIVKLVLVKLNASLNVRVYTGSVYDLGGVGKHGSMVGMMADVANGEVDMGMNARSLNNMWKVEHTYPHGDDGLCVITQRAGEIAEFVKLWSFTAPIIHIGNFAIFTIALVILAKYQGFCPAFMNIIRMMTFVSIRKLPRTSSCRIFFCSVFVLYLIVNALVQSHWASLLTIPVPLPNIRTATDLKN</sequence>
<proteinExistence type="predicted"/>
<dbReference type="PANTHER" id="PTHR21477:SF13">
    <property type="entry name" value="KIAA0930"/>
    <property type="match status" value="1"/>
</dbReference>
<evidence type="ECO:0000256" key="2">
    <source>
        <dbReference type="SAM" id="Phobius"/>
    </source>
</evidence>
<dbReference type="EMBL" id="KZ288192">
    <property type="protein sequence ID" value="PBC34295.1"/>
    <property type="molecule type" value="Genomic_DNA"/>
</dbReference>
<reference evidence="3 4" key="1">
    <citation type="submission" date="2014-07" db="EMBL/GenBank/DDBJ databases">
        <title>Genomic and transcriptomic analysis on Apis cerana provide comprehensive insights into honey bee biology.</title>
        <authorList>
            <person name="Diao Q."/>
            <person name="Sun L."/>
            <person name="Zheng H."/>
            <person name="Zheng H."/>
            <person name="Xu S."/>
            <person name="Wang S."/>
            <person name="Zeng Z."/>
            <person name="Hu F."/>
            <person name="Su S."/>
            <person name="Wu J."/>
        </authorList>
    </citation>
    <scope>NUCLEOTIDE SEQUENCE [LARGE SCALE GENOMIC DNA]</scope>
    <source>
        <tissue evidence="3">Pupae without intestine</tissue>
    </source>
</reference>
<evidence type="ECO:0000256" key="1">
    <source>
        <dbReference type="SAM" id="MobiDB-lite"/>
    </source>
</evidence>
<keyword evidence="2" id="KW-0472">Membrane</keyword>
<dbReference type="InterPro" id="IPR019141">
    <property type="entry name" value="DUF2045"/>
</dbReference>
<evidence type="ECO:0000313" key="4">
    <source>
        <dbReference type="Proteomes" id="UP000242457"/>
    </source>
</evidence>
<dbReference type="PANTHER" id="PTHR21477">
    <property type="entry name" value="ZGC:172139"/>
    <property type="match status" value="1"/>
</dbReference>
<keyword evidence="2" id="KW-1133">Transmembrane helix</keyword>
<feature type="transmembrane region" description="Helical" evidence="2">
    <location>
        <begin position="1208"/>
        <end position="1231"/>
    </location>
</feature>
<protein>
    <submittedName>
        <fullName evidence="3">Uncharacterized protein</fullName>
    </submittedName>
</protein>
<dbReference type="OrthoDB" id="7679028at2759"/>
<gene>
    <name evidence="3" type="ORF">APICC_09367</name>
</gene>
<keyword evidence="4" id="KW-1185">Reference proteome</keyword>
<accession>A0A2A3ER99</accession>
<keyword evidence="2" id="KW-0812">Transmembrane</keyword>